<sequence length="104" mass="11227">MLSSGVLVLALASAVQSYGYGWEFPSSSGGLNPAHFAQYLYNGPQPYSGSPNNWAGYNAEYSRLSYDPQIQVYGGADDAVPALRNFSPDNLATVIEQIAQLFRS</sequence>
<proteinExistence type="predicted"/>
<keyword evidence="1" id="KW-0732">Signal</keyword>
<reference evidence="2" key="1">
    <citation type="journal article" date="2016" name="Sci. Rep.">
        <title>Molecular characterization of firefly nuptial gifts: a multi-omics approach sheds light on postcopulatory sexual selection.</title>
        <authorList>
            <person name="Al-Wathiqui N."/>
            <person name="Fallon T.R."/>
            <person name="South A."/>
            <person name="Weng J.K."/>
            <person name="Lewis S.M."/>
        </authorList>
    </citation>
    <scope>NUCLEOTIDE SEQUENCE</scope>
</reference>
<evidence type="ECO:0000313" key="2">
    <source>
        <dbReference type="EMBL" id="JAV85934.1"/>
    </source>
</evidence>
<feature type="signal peptide" evidence="1">
    <location>
        <begin position="1"/>
        <end position="17"/>
    </location>
</feature>
<name>A0A1Y1MJP1_PHOPY</name>
<evidence type="ECO:0000256" key="1">
    <source>
        <dbReference type="SAM" id="SignalP"/>
    </source>
</evidence>
<organism evidence="2">
    <name type="scientific">Photinus pyralis</name>
    <name type="common">Common eastern firefly</name>
    <name type="synonym">Lampyris pyralis</name>
    <dbReference type="NCBI Taxonomy" id="7054"/>
    <lineage>
        <taxon>Eukaryota</taxon>
        <taxon>Metazoa</taxon>
        <taxon>Ecdysozoa</taxon>
        <taxon>Arthropoda</taxon>
        <taxon>Hexapoda</taxon>
        <taxon>Insecta</taxon>
        <taxon>Pterygota</taxon>
        <taxon>Neoptera</taxon>
        <taxon>Endopterygota</taxon>
        <taxon>Coleoptera</taxon>
        <taxon>Polyphaga</taxon>
        <taxon>Elateriformia</taxon>
        <taxon>Elateroidea</taxon>
        <taxon>Lampyridae</taxon>
        <taxon>Lampyrinae</taxon>
        <taxon>Photinus</taxon>
    </lineage>
</organism>
<dbReference type="AlphaFoldDB" id="A0A1Y1MJP1"/>
<feature type="chain" id="PRO_5012688629" evidence="1">
    <location>
        <begin position="18"/>
        <end position="104"/>
    </location>
</feature>
<accession>A0A1Y1MJP1</accession>
<dbReference type="EMBL" id="GEZM01029777">
    <property type="protein sequence ID" value="JAV85934.1"/>
    <property type="molecule type" value="Transcribed_RNA"/>
</dbReference>
<protein>
    <submittedName>
        <fullName evidence="2">Uncharacterized protein</fullName>
    </submittedName>
</protein>